<dbReference type="InParanoid" id="A0A0M8K810"/>
<sequence length="397" mass="43967">MASAAGETQASIHRWWRLYAAALVGTVPLLALFIMAHRMPGFRLGPGDFAMFYTGATLVRETPAALYDLDTQTHVQQTLLAPYGWTYTNGLLPFNYPPFVAVLLQWIARFPLPTAYFIWLAMNIAALLALIGYTHAPSRLLFAWLLLLWPITWMVLLQGQPSIWLALFLAAGWCHWRRGHAIAAGLWWAGLAIKPQFAVLVWLWVVWQRQQRLLAGLAVGLGGLLLLTLFSTGWQSLLDWGRMLLFTAQTNGAYGIAPTLMPNVRGMLFTLGIPAPWVWGVWGLAAVGMLSLLVRLWQHAPAETAFAGTVIATLLLTPHSFLHDLVLLTAIAPLVWERAAAHARTATILLLATHALAFINVFTRSPLLVSVLWGGVLCAWGWLVLKQAERTPRAAHL</sequence>
<evidence type="ECO:0000313" key="12">
    <source>
        <dbReference type="Proteomes" id="UP000050502"/>
    </source>
</evidence>
<evidence type="ECO:0008006" key="13">
    <source>
        <dbReference type="Google" id="ProtNLM"/>
    </source>
</evidence>
<evidence type="ECO:0000256" key="5">
    <source>
        <dbReference type="ARBA" id="ARBA00022989"/>
    </source>
</evidence>
<feature type="transmembrane region" description="Helical" evidence="8">
    <location>
        <begin position="268"/>
        <end position="294"/>
    </location>
</feature>
<protein>
    <recommendedName>
        <fullName evidence="13">DUF2029 domain-containing protein</fullName>
    </recommendedName>
</protein>
<evidence type="ECO:0000256" key="2">
    <source>
        <dbReference type="ARBA" id="ARBA00022475"/>
    </source>
</evidence>
<evidence type="ECO:0000256" key="8">
    <source>
        <dbReference type="SAM" id="Phobius"/>
    </source>
</evidence>
<name>A0A0M8K810_9CHLR</name>
<feature type="transmembrane region" description="Helical" evidence="8">
    <location>
        <begin position="306"/>
        <end position="336"/>
    </location>
</feature>
<feature type="transmembrane region" description="Helical" evidence="8">
    <location>
        <begin position="16"/>
        <end position="36"/>
    </location>
</feature>
<accession>A0A0M8K810</accession>
<reference evidence="9 11" key="1">
    <citation type="journal article" date="2015" name="Genome Announc.">
        <title>Draft Genome Sequence of a Heterotrophic Facultative Anaerobic Thermophilic Bacterium, Ardenticatena maritima Strain 110ST.</title>
        <authorList>
            <person name="Kawaichi S."/>
            <person name="Yoshida T."/>
            <person name="Sako Y."/>
            <person name="Nakamura R."/>
        </authorList>
    </citation>
    <scope>NUCLEOTIDE SEQUENCE [LARGE SCALE GENOMIC DNA]</scope>
    <source>
        <strain evidence="9 11">110S</strain>
    </source>
</reference>
<dbReference type="Pfam" id="PF09594">
    <property type="entry name" value="GT87"/>
    <property type="match status" value="1"/>
</dbReference>
<dbReference type="GO" id="GO:0005886">
    <property type="term" value="C:plasma membrane"/>
    <property type="evidence" value="ECO:0007669"/>
    <property type="project" value="UniProtKB-SubCell"/>
</dbReference>
<evidence type="ECO:0000256" key="7">
    <source>
        <dbReference type="ARBA" id="ARBA00024033"/>
    </source>
</evidence>
<dbReference type="STRING" id="872965.SE16_12605"/>
<comment type="subcellular location">
    <subcellularLocation>
        <location evidence="1">Cell membrane</location>
        <topology evidence="1">Multi-pass membrane protein</topology>
    </subcellularLocation>
</comment>
<dbReference type="EMBL" id="BBZA01000069">
    <property type="protein sequence ID" value="GAP62632.1"/>
    <property type="molecule type" value="Genomic_DNA"/>
</dbReference>
<evidence type="ECO:0000256" key="1">
    <source>
        <dbReference type="ARBA" id="ARBA00004651"/>
    </source>
</evidence>
<keyword evidence="2" id="KW-1003">Cell membrane</keyword>
<evidence type="ECO:0000313" key="9">
    <source>
        <dbReference type="EMBL" id="GAP62632.1"/>
    </source>
</evidence>
<keyword evidence="4 8" id="KW-0812">Transmembrane</keyword>
<feature type="transmembrane region" description="Helical" evidence="8">
    <location>
        <begin position="343"/>
        <end position="361"/>
    </location>
</feature>
<dbReference type="EMBL" id="LGKN01000006">
    <property type="protein sequence ID" value="KPL87321.1"/>
    <property type="molecule type" value="Genomic_DNA"/>
</dbReference>
<gene>
    <name evidence="9" type="ORF">ARMA_1055</name>
    <name evidence="10" type="ORF">SE16_12605</name>
</gene>
<evidence type="ECO:0000256" key="4">
    <source>
        <dbReference type="ARBA" id="ARBA00022692"/>
    </source>
</evidence>
<evidence type="ECO:0000256" key="6">
    <source>
        <dbReference type="ARBA" id="ARBA00023136"/>
    </source>
</evidence>
<keyword evidence="11" id="KW-1185">Reference proteome</keyword>
<proteinExistence type="inferred from homology"/>
<comment type="caution">
    <text evidence="9">The sequence shown here is derived from an EMBL/GenBank/DDBJ whole genome shotgun (WGS) entry which is preliminary data.</text>
</comment>
<dbReference type="Proteomes" id="UP000037784">
    <property type="component" value="Unassembled WGS sequence"/>
</dbReference>
<keyword evidence="3" id="KW-0808">Transferase</keyword>
<evidence type="ECO:0000313" key="10">
    <source>
        <dbReference type="EMBL" id="KPL87321.1"/>
    </source>
</evidence>
<evidence type="ECO:0000313" key="11">
    <source>
        <dbReference type="Proteomes" id="UP000037784"/>
    </source>
</evidence>
<reference evidence="10 12" key="2">
    <citation type="submission" date="2015-07" db="EMBL/GenBank/DDBJ databases">
        <title>Whole genome sequence of Ardenticatena maritima DSM 23922.</title>
        <authorList>
            <person name="Hemp J."/>
            <person name="Ward L.M."/>
            <person name="Pace L.A."/>
            <person name="Fischer W.W."/>
        </authorList>
    </citation>
    <scope>NUCLEOTIDE SEQUENCE [LARGE SCALE GENOMIC DNA]</scope>
    <source>
        <strain evidence="10 12">110S</strain>
    </source>
</reference>
<dbReference type="RefSeq" id="WP_054492536.1">
    <property type="nucleotide sequence ID" value="NZ_BBZA01000069.1"/>
</dbReference>
<organism evidence="9 11">
    <name type="scientific">Ardenticatena maritima</name>
    <dbReference type="NCBI Taxonomy" id="872965"/>
    <lineage>
        <taxon>Bacteria</taxon>
        <taxon>Bacillati</taxon>
        <taxon>Chloroflexota</taxon>
        <taxon>Ardenticatenia</taxon>
        <taxon>Ardenticatenales</taxon>
        <taxon>Ardenticatenaceae</taxon>
        <taxon>Ardenticatena</taxon>
    </lineage>
</organism>
<keyword evidence="5 8" id="KW-1133">Transmembrane helix</keyword>
<comment type="similarity">
    <text evidence="7">Belongs to the glycosyltransferase 87 family.</text>
</comment>
<reference evidence="11" key="3">
    <citation type="submission" date="2015-08" db="EMBL/GenBank/DDBJ databases">
        <title>Draft Genome Sequence of a Heterotrophic Facultative Anaerobic Bacterium Ardenticatena maritima Strain 110S.</title>
        <authorList>
            <person name="Kawaichi S."/>
            <person name="Yoshida T."/>
            <person name="Sako Y."/>
            <person name="Nakamura R."/>
        </authorList>
    </citation>
    <scope>NUCLEOTIDE SEQUENCE [LARGE SCALE GENOMIC DNA]</scope>
    <source>
        <strain evidence="11">110S</strain>
    </source>
</reference>
<dbReference type="AlphaFoldDB" id="A0A0M8K810"/>
<dbReference type="InterPro" id="IPR018584">
    <property type="entry name" value="GT87"/>
</dbReference>
<dbReference type="GO" id="GO:0016758">
    <property type="term" value="F:hexosyltransferase activity"/>
    <property type="evidence" value="ECO:0007669"/>
    <property type="project" value="InterPro"/>
</dbReference>
<feature type="transmembrane region" description="Helical" evidence="8">
    <location>
        <begin position="186"/>
        <end position="207"/>
    </location>
</feature>
<feature type="transmembrane region" description="Helical" evidence="8">
    <location>
        <begin position="141"/>
        <end position="174"/>
    </location>
</feature>
<evidence type="ECO:0000256" key="3">
    <source>
        <dbReference type="ARBA" id="ARBA00022679"/>
    </source>
</evidence>
<feature type="transmembrane region" description="Helical" evidence="8">
    <location>
        <begin position="213"/>
        <end position="234"/>
    </location>
</feature>
<keyword evidence="6 8" id="KW-0472">Membrane</keyword>
<feature type="transmembrane region" description="Helical" evidence="8">
    <location>
        <begin position="116"/>
        <end position="135"/>
    </location>
</feature>
<feature type="transmembrane region" description="Helical" evidence="8">
    <location>
        <begin position="367"/>
        <end position="385"/>
    </location>
</feature>
<dbReference type="Proteomes" id="UP000050502">
    <property type="component" value="Unassembled WGS sequence"/>
</dbReference>